<dbReference type="RefSeq" id="WP_085854583.1">
    <property type="nucleotide sequence ID" value="NZ_FOPF01000007.1"/>
</dbReference>
<evidence type="ECO:0000313" key="3">
    <source>
        <dbReference type="EMBL" id="SLN54646.1"/>
    </source>
</evidence>
<name>A0A1Y5T2S6_9RHOB</name>
<dbReference type="STRING" id="315423.SAMN04488020_107110"/>
<dbReference type="GO" id="GO:0016020">
    <property type="term" value="C:membrane"/>
    <property type="evidence" value="ECO:0007669"/>
    <property type="project" value="InterPro"/>
</dbReference>
<dbReference type="Gene3D" id="1.20.120.1220">
    <property type="match status" value="1"/>
</dbReference>
<keyword evidence="1" id="KW-0812">Transmembrane</keyword>
<dbReference type="Proteomes" id="UP000193870">
    <property type="component" value="Unassembled WGS sequence"/>
</dbReference>
<proteinExistence type="predicted"/>
<dbReference type="OrthoDB" id="7709484at2"/>
<organism evidence="3 4">
    <name type="scientific">Palleronia marisminoris</name>
    <dbReference type="NCBI Taxonomy" id="315423"/>
    <lineage>
        <taxon>Bacteria</taxon>
        <taxon>Pseudomonadati</taxon>
        <taxon>Pseudomonadota</taxon>
        <taxon>Alphaproteobacteria</taxon>
        <taxon>Rhodobacterales</taxon>
        <taxon>Roseobacteraceae</taxon>
        <taxon>Palleronia</taxon>
    </lineage>
</organism>
<feature type="transmembrane region" description="Helical" evidence="1">
    <location>
        <begin position="12"/>
        <end position="30"/>
    </location>
</feature>
<dbReference type="InterPro" id="IPR000045">
    <property type="entry name" value="Prepilin_IV_endopep_pep"/>
</dbReference>
<evidence type="ECO:0000313" key="4">
    <source>
        <dbReference type="Proteomes" id="UP000193870"/>
    </source>
</evidence>
<dbReference type="Pfam" id="PF01478">
    <property type="entry name" value="Peptidase_A24"/>
    <property type="match status" value="1"/>
</dbReference>
<evidence type="ECO:0000259" key="2">
    <source>
        <dbReference type="Pfam" id="PF01478"/>
    </source>
</evidence>
<keyword evidence="1" id="KW-0472">Membrane</keyword>
<dbReference type="GO" id="GO:0004190">
    <property type="term" value="F:aspartic-type endopeptidase activity"/>
    <property type="evidence" value="ECO:0007669"/>
    <property type="project" value="InterPro"/>
</dbReference>
<protein>
    <submittedName>
        <fullName evidence="3">Type IV leader peptidase family protein</fullName>
    </submittedName>
</protein>
<reference evidence="3 4" key="1">
    <citation type="submission" date="2017-03" db="EMBL/GenBank/DDBJ databases">
        <authorList>
            <person name="Afonso C.L."/>
            <person name="Miller P.J."/>
            <person name="Scott M.A."/>
            <person name="Spackman E."/>
            <person name="Goraichik I."/>
            <person name="Dimitrov K.M."/>
            <person name="Suarez D.L."/>
            <person name="Swayne D.E."/>
        </authorList>
    </citation>
    <scope>NUCLEOTIDE SEQUENCE [LARGE SCALE GENOMIC DNA]</scope>
    <source>
        <strain evidence="3 4">CECT 7066</strain>
    </source>
</reference>
<keyword evidence="4" id="KW-1185">Reference proteome</keyword>
<gene>
    <name evidence="3" type="ORF">PAM7066_02583</name>
</gene>
<dbReference type="AlphaFoldDB" id="A0A1Y5T2S6"/>
<feature type="transmembrane region" description="Helical" evidence="1">
    <location>
        <begin position="148"/>
        <end position="167"/>
    </location>
</feature>
<feature type="domain" description="Prepilin type IV endopeptidase peptidase" evidence="2">
    <location>
        <begin position="21"/>
        <end position="118"/>
    </location>
</feature>
<dbReference type="EMBL" id="FWFV01000007">
    <property type="protein sequence ID" value="SLN54646.1"/>
    <property type="molecule type" value="Genomic_DNA"/>
</dbReference>
<feature type="transmembrane region" description="Helical" evidence="1">
    <location>
        <begin position="95"/>
        <end position="123"/>
    </location>
</feature>
<evidence type="ECO:0000256" key="1">
    <source>
        <dbReference type="SAM" id="Phobius"/>
    </source>
</evidence>
<keyword evidence="1" id="KW-1133">Transmembrane helix</keyword>
<feature type="transmembrane region" description="Helical" evidence="1">
    <location>
        <begin position="42"/>
        <end position="58"/>
    </location>
</feature>
<accession>A0A1Y5T2S6</accession>
<sequence length="168" mass="18029">MPLPVDFALPDRAAAIFFILTLPACGWVALSDLRHMKIRNAAVLTLAAIFLVIGPLVLPLDLYLWQIVQGLVMLAVGFALNLARAMGAGDAKFLAAAAPFVLLPDAYAVLVLLSVMLLMAVALHRSARRIPQVTRLAPRWKSWGARKFPMGLGLGPTLSLYLAVAAFG</sequence>